<evidence type="ECO:0000313" key="2">
    <source>
        <dbReference type="Proteomes" id="UP000342300"/>
    </source>
</evidence>
<dbReference type="Proteomes" id="UP000342300">
    <property type="component" value="Unassembled WGS sequence"/>
</dbReference>
<proteinExistence type="predicted"/>
<dbReference type="AlphaFoldDB" id="A0A6A7RTH3"/>
<comment type="caution">
    <text evidence="1">The sequence shown here is derived from an EMBL/GenBank/DDBJ whole genome shotgun (WGS) entry which is preliminary data.</text>
</comment>
<protein>
    <submittedName>
        <fullName evidence="1">Uncharacterized protein</fullName>
    </submittedName>
</protein>
<dbReference type="EMBL" id="PDHS01000204">
    <property type="protein sequence ID" value="MQM30698.1"/>
    <property type="molecule type" value="Genomic_DNA"/>
</dbReference>
<evidence type="ECO:0000313" key="1">
    <source>
        <dbReference type="EMBL" id="MQM30698.1"/>
    </source>
</evidence>
<gene>
    <name evidence="1" type="ORF">CRU78_09255</name>
</gene>
<name>A0A6A7RTH3_9PROT</name>
<organism evidence="1 2">
    <name type="scientific">Candidatus Accumulibacter phosphatis</name>
    <dbReference type="NCBI Taxonomy" id="327160"/>
    <lineage>
        <taxon>Bacteria</taxon>
        <taxon>Pseudomonadati</taxon>
        <taxon>Pseudomonadota</taxon>
        <taxon>Betaproteobacteria</taxon>
        <taxon>Candidatus Accumulibacter</taxon>
    </lineage>
</organism>
<reference evidence="1 2" key="1">
    <citation type="submission" date="2017-09" db="EMBL/GenBank/DDBJ databases">
        <title>Metagenomic Analysis Reveals Denitrifying Candidatus Accumulibacter and Flanking Population as a Source of N2O.</title>
        <authorList>
            <person name="Gao H."/>
            <person name="Mao Y."/>
            <person name="Zhao X."/>
            <person name="Liu W.-T."/>
            <person name="Zhang T."/>
            <person name="Wells G."/>
        </authorList>
    </citation>
    <scope>NUCLEOTIDE SEQUENCE [LARGE SCALE GENOMIC DNA]</scope>
    <source>
        <strain evidence="1">CANDO_2_IC</strain>
    </source>
</reference>
<sequence>MAPSVRISGQTMDKAAILAQLKQAQNSRRLGHAAYTKGRLKEAERHFQTDCAEVVLKAAKVCKHCGRKLDDQ</sequence>
<accession>A0A6A7RTH3</accession>